<reference evidence="2 3" key="1">
    <citation type="submission" date="2018-06" db="EMBL/GenBank/DDBJ databases">
        <authorList>
            <consortium name="Pathogen Informatics"/>
            <person name="Doyle S."/>
        </authorList>
    </citation>
    <scope>NUCLEOTIDE SEQUENCE [LARGE SCALE GENOMIC DNA]</scope>
    <source>
        <strain evidence="2 3">NCTC8622</strain>
    </source>
</reference>
<evidence type="ECO:0000259" key="1">
    <source>
        <dbReference type="SMART" id="SM01359"/>
    </source>
</evidence>
<dbReference type="SMART" id="SM01359">
    <property type="entry name" value="A2M_N_2"/>
    <property type="match status" value="1"/>
</dbReference>
<dbReference type="InterPro" id="IPR011625">
    <property type="entry name" value="A2M_N_BRD"/>
</dbReference>
<sequence>MLITFPEPIDEALLTLERDRVEQQSLLSHPANWLTLQRLNDTQYEARVPVSNSFAPNITFSVLYTRNGQYSFQDAGIKVAVPQLDIRVKTDKTHYQPGELVNVELTSSLKGKPVSAQLTVGVVDEMIYALQPEIAPISANFSIRWGVTMCVPAPVCRLSATTRRSPASRLRLAQLTAASGE</sequence>
<proteinExistence type="predicted"/>
<gene>
    <name evidence="2" type="ORF">NCTC8622_03982</name>
</gene>
<accession>A0A376U6F6</accession>
<dbReference type="Pfam" id="PF07703">
    <property type="entry name" value="A2M_BRD"/>
    <property type="match status" value="1"/>
</dbReference>
<dbReference type="EMBL" id="UGCP01000002">
    <property type="protein sequence ID" value="STI84909.1"/>
    <property type="molecule type" value="Genomic_DNA"/>
</dbReference>
<protein>
    <submittedName>
        <fullName evidence="2">Alpha-2-macroglobulin family protein</fullName>
    </submittedName>
</protein>
<evidence type="ECO:0000313" key="2">
    <source>
        <dbReference type="EMBL" id="STI84909.1"/>
    </source>
</evidence>
<dbReference type="Proteomes" id="UP000254079">
    <property type="component" value="Unassembled WGS sequence"/>
</dbReference>
<evidence type="ECO:0000313" key="3">
    <source>
        <dbReference type="Proteomes" id="UP000254079"/>
    </source>
</evidence>
<organism evidence="2 3">
    <name type="scientific">Escherichia coli</name>
    <dbReference type="NCBI Taxonomy" id="562"/>
    <lineage>
        <taxon>Bacteria</taxon>
        <taxon>Pseudomonadati</taxon>
        <taxon>Pseudomonadota</taxon>
        <taxon>Gammaproteobacteria</taxon>
        <taxon>Enterobacterales</taxon>
        <taxon>Enterobacteriaceae</taxon>
        <taxon>Escherichia</taxon>
    </lineage>
</organism>
<dbReference type="AlphaFoldDB" id="A0A376U6F6"/>
<name>A0A376U6F6_ECOLX</name>
<feature type="domain" description="Alpha-2-macroglobulin bait region" evidence="1">
    <location>
        <begin position="1"/>
        <end position="130"/>
    </location>
</feature>